<dbReference type="EMBL" id="PDJC01000001">
    <property type="protein sequence ID" value="PFG17475.1"/>
    <property type="molecule type" value="Genomic_DNA"/>
</dbReference>
<evidence type="ECO:0000313" key="4">
    <source>
        <dbReference type="EMBL" id="PFG17475.1"/>
    </source>
</evidence>
<dbReference type="Gene3D" id="3.20.20.80">
    <property type="entry name" value="Glycosidases"/>
    <property type="match status" value="1"/>
</dbReference>
<dbReference type="InterPro" id="IPR045857">
    <property type="entry name" value="O16G_dom_2"/>
</dbReference>
<dbReference type="InterPro" id="IPR027417">
    <property type="entry name" value="P-loop_NTPase"/>
</dbReference>
<dbReference type="RefSeq" id="WP_211283343.1">
    <property type="nucleotide sequence ID" value="NZ_PDJC01000001.1"/>
</dbReference>
<comment type="similarity">
    <text evidence="1">Belongs to the glycosyl hydrolase 13 family. Sucrose phosphorylase subfamily.</text>
</comment>
<protein>
    <recommendedName>
        <fullName evidence="6">Sucrose phosphorylase</fullName>
    </recommendedName>
</protein>
<keyword evidence="3" id="KW-0808">Transferase</keyword>
<organism evidence="4 5">
    <name type="scientific">Propionicimonas paludicola</name>
    <dbReference type="NCBI Taxonomy" id="185243"/>
    <lineage>
        <taxon>Bacteria</taxon>
        <taxon>Bacillati</taxon>
        <taxon>Actinomycetota</taxon>
        <taxon>Actinomycetes</taxon>
        <taxon>Propionibacteriales</taxon>
        <taxon>Nocardioidaceae</taxon>
        <taxon>Propionicimonas</taxon>
    </lineage>
</organism>
<evidence type="ECO:0000256" key="3">
    <source>
        <dbReference type="ARBA" id="ARBA00022679"/>
    </source>
</evidence>
<dbReference type="SUPFAM" id="SSF52540">
    <property type="entry name" value="P-loop containing nucleoside triphosphate hydrolases"/>
    <property type="match status" value="1"/>
</dbReference>
<accession>A0A2A9CTT9</accession>
<dbReference type="PANTHER" id="PTHR38784">
    <property type="entry name" value="SUCROSE PHOSPHORYLASE"/>
    <property type="match status" value="1"/>
</dbReference>
<dbReference type="Gene3D" id="3.90.400.10">
    <property type="entry name" value="Oligo-1,6-glucosidase, Domain 2"/>
    <property type="match status" value="1"/>
</dbReference>
<evidence type="ECO:0000256" key="2">
    <source>
        <dbReference type="ARBA" id="ARBA00022676"/>
    </source>
</evidence>
<name>A0A2A9CTT9_9ACTN</name>
<dbReference type="GO" id="GO:0016757">
    <property type="term" value="F:glycosyltransferase activity"/>
    <property type="evidence" value="ECO:0007669"/>
    <property type="project" value="UniProtKB-KW"/>
</dbReference>
<dbReference type="Proteomes" id="UP000226079">
    <property type="component" value="Unassembled WGS sequence"/>
</dbReference>
<dbReference type="SUPFAM" id="SSF51445">
    <property type="entry name" value="(Trans)glycosidases"/>
    <property type="match status" value="1"/>
</dbReference>
<dbReference type="InterPro" id="IPR017853">
    <property type="entry name" value="GH"/>
</dbReference>
<evidence type="ECO:0000256" key="1">
    <source>
        <dbReference type="ARBA" id="ARBA00008452"/>
    </source>
</evidence>
<sequence length="865" mass="94119">MTVSFPVVSDLSAIPVGDMPGDKVQISHDHLAKAEHIFPRLIELLSPELAAGHRPVVSVCGGSGVGKSETGSLLAYGLAQHGIGSYLLSGDNYPRRFPEANDAERLRVFRSAGLRGLVEAGGYDGHVRDLLAQLQADGADADPSQLGEHPWLAGYLRAGRAALADYLGTPAEIDFAELNAILADFHAGADTLMLKRMGRSDGQLWYDRVDLSAVRVMVVEWTHGNSDHLVGVDVPILLNSTPAETLAHRRARSRDGAVDSPFTTMVLELEQAKLAAAAHRAKIIVSRSGELLDFAEYQASMGLDLPGAGPMLNAYPDSLAGQLSGLVDVVRDPAVAGAFESAYLLPSVFNTDLDRGFSVIDYELSQTLVGPDDLPALAEAGIDLKLDFILNHASVLSPQFQDVLARGDRSPYVDFFIDWNKFWAGHGDLTEGGYLQPDDYLIKDMFFRKPGLPILMVRFPDGREVPYWNTFYQEVRYSQPDPQELMAAAGLQYGRAELLAARLATTLSAGGRPGDADFSGFEDVRDAVVDAVEARRRYLGQMDLNINSPLVWQFYADTLDKLAGYGAKIVRLDAFAYAPKAPGQRNFLNEPGTWEVLAKVKQLADARGLILLPEIHASYAEGIHELLAGKGFLTYDFFLPGLLIDAFESRDASTLKRWIGELLSKRIHTVNMLGCHDGIPLLDLGGLLPSARIESLIETVKGRGGYVKDLHGAKNIYYQVNATYYSALGESDARLLLARAIQLFMPGKPQVWYLDLFAGPNDHAAVERAGEGGHKEINRTNLSAAQIAEGLNRPVVTAQLDLLKFRNSFPAFGFDADCEVGQTGSEQLEITWRRQGATATLSADLAAESFRVHAVDAAGNEVWFG</sequence>
<gene>
    <name evidence="4" type="ORF">ATK74_2046</name>
</gene>
<evidence type="ECO:0000313" key="5">
    <source>
        <dbReference type="Proteomes" id="UP000226079"/>
    </source>
</evidence>
<dbReference type="PANTHER" id="PTHR38784:SF1">
    <property type="entry name" value="SUCROSE PHOSPHORYLASE"/>
    <property type="match status" value="1"/>
</dbReference>
<dbReference type="AlphaFoldDB" id="A0A2A9CTT9"/>
<reference evidence="4 5" key="1">
    <citation type="submission" date="2017-10" db="EMBL/GenBank/DDBJ databases">
        <title>Sequencing the genomes of 1000 actinobacteria strains.</title>
        <authorList>
            <person name="Klenk H.-P."/>
        </authorList>
    </citation>
    <scope>NUCLEOTIDE SEQUENCE [LARGE SCALE GENOMIC DNA]</scope>
    <source>
        <strain evidence="4 5">DSM 15597</strain>
    </source>
</reference>
<keyword evidence="2" id="KW-0328">Glycosyltransferase</keyword>
<keyword evidence="5" id="KW-1185">Reference proteome</keyword>
<proteinExistence type="inferred from homology"/>
<comment type="caution">
    <text evidence="4">The sequence shown here is derived from an EMBL/GenBank/DDBJ whole genome shotgun (WGS) entry which is preliminary data.</text>
</comment>
<evidence type="ECO:0008006" key="6">
    <source>
        <dbReference type="Google" id="ProtNLM"/>
    </source>
</evidence>
<dbReference type="Gene3D" id="3.40.50.300">
    <property type="entry name" value="P-loop containing nucleotide triphosphate hydrolases"/>
    <property type="match status" value="1"/>
</dbReference>